<keyword evidence="4 9" id="KW-0812">Transmembrane</keyword>
<keyword evidence="7 9" id="KW-1133">Transmembrane helix</keyword>
<evidence type="ECO:0000256" key="5">
    <source>
        <dbReference type="ARBA" id="ARBA00022741"/>
    </source>
</evidence>
<dbReference type="InterPro" id="IPR036640">
    <property type="entry name" value="ABC1_TM_sf"/>
</dbReference>
<keyword evidence="13" id="KW-1185">Reference proteome</keyword>
<evidence type="ECO:0000256" key="1">
    <source>
        <dbReference type="ARBA" id="ARBA00004651"/>
    </source>
</evidence>
<feature type="transmembrane region" description="Helical" evidence="9">
    <location>
        <begin position="168"/>
        <end position="190"/>
    </location>
</feature>
<dbReference type="InterPro" id="IPR039421">
    <property type="entry name" value="Type_1_exporter"/>
</dbReference>
<dbReference type="InterPro" id="IPR017871">
    <property type="entry name" value="ABC_transporter-like_CS"/>
</dbReference>
<dbReference type="InterPro" id="IPR027417">
    <property type="entry name" value="P-loop_NTPase"/>
</dbReference>
<evidence type="ECO:0000256" key="4">
    <source>
        <dbReference type="ARBA" id="ARBA00022692"/>
    </source>
</evidence>
<feature type="transmembrane region" description="Helical" evidence="9">
    <location>
        <begin position="196"/>
        <end position="219"/>
    </location>
</feature>
<evidence type="ECO:0000256" key="2">
    <source>
        <dbReference type="ARBA" id="ARBA00022448"/>
    </source>
</evidence>
<keyword evidence="3" id="KW-1003">Cell membrane</keyword>
<evidence type="ECO:0000256" key="8">
    <source>
        <dbReference type="ARBA" id="ARBA00023136"/>
    </source>
</evidence>
<dbReference type="STRING" id="530564.Psta_0206"/>
<gene>
    <name evidence="12" type="ordered locus">Psta_0206</name>
</gene>
<organism evidence="12 13">
    <name type="scientific">Pirellula staleyi (strain ATCC 27377 / DSM 6068 / ICPB 4128)</name>
    <name type="common">Pirella staleyi</name>
    <dbReference type="NCBI Taxonomy" id="530564"/>
    <lineage>
        <taxon>Bacteria</taxon>
        <taxon>Pseudomonadati</taxon>
        <taxon>Planctomycetota</taxon>
        <taxon>Planctomycetia</taxon>
        <taxon>Pirellulales</taxon>
        <taxon>Pirellulaceae</taxon>
        <taxon>Pirellula</taxon>
    </lineage>
</organism>
<keyword evidence="5" id="KW-0547">Nucleotide-binding</keyword>
<reference evidence="12 13" key="1">
    <citation type="journal article" date="2009" name="Stand. Genomic Sci.">
        <title>Complete genome sequence of Pirellula staleyi type strain (ATCC 27377).</title>
        <authorList>
            <person name="Clum A."/>
            <person name="Tindall B.J."/>
            <person name="Sikorski J."/>
            <person name="Ivanova N."/>
            <person name="Mavrommatis K."/>
            <person name="Lucas S."/>
            <person name="Glavina del Rio T."/>
            <person name="Nolan M."/>
            <person name="Chen F."/>
            <person name="Tice H."/>
            <person name="Pitluck S."/>
            <person name="Cheng J.F."/>
            <person name="Chertkov O."/>
            <person name="Brettin T."/>
            <person name="Han C."/>
            <person name="Detter J.C."/>
            <person name="Kuske C."/>
            <person name="Bruce D."/>
            <person name="Goodwin L."/>
            <person name="Ovchinikova G."/>
            <person name="Pati A."/>
            <person name="Mikhailova N."/>
            <person name="Chen A."/>
            <person name="Palaniappan K."/>
            <person name="Land M."/>
            <person name="Hauser L."/>
            <person name="Chang Y.J."/>
            <person name="Jeffries C.D."/>
            <person name="Chain P."/>
            <person name="Rohde M."/>
            <person name="Goker M."/>
            <person name="Bristow J."/>
            <person name="Eisen J.A."/>
            <person name="Markowitz V."/>
            <person name="Hugenholtz P."/>
            <person name="Kyrpides N.C."/>
            <person name="Klenk H.P."/>
            <person name="Lapidus A."/>
        </authorList>
    </citation>
    <scope>NUCLEOTIDE SEQUENCE [LARGE SCALE GENOMIC DNA]</scope>
    <source>
        <strain evidence="13">ATCC 27377 / DSM 6068 / ICPB 4128</strain>
    </source>
</reference>
<evidence type="ECO:0000313" key="13">
    <source>
        <dbReference type="Proteomes" id="UP000001887"/>
    </source>
</evidence>
<dbReference type="Pfam" id="PF00005">
    <property type="entry name" value="ABC_tran"/>
    <property type="match status" value="1"/>
</dbReference>
<comment type="subcellular location">
    <subcellularLocation>
        <location evidence="1">Cell membrane</location>
        <topology evidence="1">Multi-pass membrane protein</topology>
    </subcellularLocation>
</comment>
<feature type="domain" description="ABC transporter" evidence="10">
    <location>
        <begin position="376"/>
        <end position="610"/>
    </location>
</feature>
<dbReference type="GO" id="GO:0016887">
    <property type="term" value="F:ATP hydrolysis activity"/>
    <property type="evidence" value="ECO:0007669"/>
    <property type="project" value="InterPro"/>
</dbReference>
<evidence type="ECO:0000313" key="12">
    <source>
        <dbReference type="EMBL" id="ADB14902.1"/>
    </source>
</evidence>
<evidence type="ECO:0000256" key="3">
    <source>
        <dbReference type="ARBA" id="ARBA00022475"/>
    </source>
</evidence>
<accession>D2R1B7</accession>
<dbReference type="PROSITE" id="PS50929">
    <property type="entry name" value="ABC_TM1F"/>
    <property type="match status" value="1"/>
</dbReference>
<dbReference type="CDD" id="cd07346">
    <property type="entry name" value="ABC_6TM_exporters"/>
    <property type="match status" value="1"/>
</dbReference>
<dbReference type="InterPro" id="IPR003439">
    <property type="entry name" value="ABC_transporter-like_ATP-bd"/>
</dbReference>
<dbReference type="EMBL" id="CP001848">
    <property type="protein sequence ID" value="ADB14902.1"/>
    <property type="molecule type" value="Genomic_DNA"/>
</dbReference>
<dbReference type="Proteomes" id="UP000001887">
    <property type="component" value="Chromosome"/>
</dbReference>
<protein>
    <submittedName>
        <fullName evidence="12">ABC transporter related protein</fullName>
    </submittedName>
</protein>
<dbReference type="SMART" id="SM00382">
    <property type="entry name" value="AAA"/>
    <property type="match status" value="1"/>
</dbReference>
<dbReference type="KEGG" id="psl:Psta_0206"/>
<sequence>MTPANSSEKPSTTNTEPSNFVLIGRMMMLGWKYRWGCVRLLALQGLLLLTAIACLRLTGLGIDVVRFHAVPGAPPPSFPWWVQLFQTKSPMAQVAVIAAMVLVFELVRGALNYIYTLSAGYLVHARIVVDLRSAVYEKMQQLSFGFFDSNATGSIINRVTSDVQSVRAFVDGVLIQLVILLISLVGYVSYMSSIHVGLTVACLATTPLMWVVTAIFSYLTRPAYDRNRVLVDEVILNLAEYVQGVQVIKGFGREREEVKRFEHANREVQQQQHGIFWMVSLFGPSIGYMTQINLVILLAYGGWLVTQNQLALGSGLVVFAGLLQQFSSQVANLTNIANSVQQSLSGARRVFEVLDTPSSVRESDHPIDLPQVRGKIELANVSFAYPTGGTVLRNLDLVIEPGERIAILGATGSGKSSLLSLIARFYDPTTGTVLIDGHDARNLGLKQLRRQIGIVFQETFLFSNTVAANIAYGHPDATMDDVIRAAQVAAAHEFIVNLPNGYQTILGEGGFDLSGGQRQRLAIARAVLLDPAILLLDDPAAAIDPHTEHEILDAMQQAMEGRTTIVVAHRLSTLRSCDAVIVLDDGEIVQRGTHDSLFLEEGHYRDAATAQLSQASLLH</sequence>
<dbReference type="PROSITE" id="PS50893">
    <property type="entry name" value="ABC_TRANSPORTER_2"/>
    <property type="match status" value="1"/>
</dbReference>
<feature type="domain" description="ABC transmembrane type-1" evidence="11">
    <location>
        <begin position="80"/>
        <end position="342"/>
    </location>
</feature>
<dbReference type="PANTHER" id="PTHR43394">
    <property type="entry name" value="ATP-DEPENDENT PERMEASE MDL1, MITOCHONDRIAL"/>
    <property type="match status" value="1"/>
</dbReference>
<evidence type="ECO:0000256" key="9">
    <source>
        <dbReference type="SAM" id="Phobius"/>
    </source>
</evidence>
<dbReference type="FunFam" id="3.40.50.300:FF:000221">
    <property type="entry name" value="Multidrug ABC transporter ATP-binding protein"/>
    <property type="match status" value="1"/>
</dbReference>
<evidence type="ECO:0000259" key="10">
    <source>
        <dbReference type="PROSITE" id="PS50893"/>
    </source>
</evidence>
<dbReference type="InterPro" id="IPR011527">
    <property type="entry name" value="ABC1_TM_dom"/>
</dbReference>
<dbReference type="GO" id="GO:0005886">
    <property type="term" value="C:plasma membrane"/>
    <property type="evidence" value="ECO:0007669"/>
    <property type="project" value="UniProtKB-SubCell"/>
</dbReference>
<name>D2R1B7_PIRSD</name>
<dbReference type="InterPro" id="IPR003593">
    <property type="entry name" value="AAA+_ATPase"/>
</dbReference>
<dbReference type="HOGENOM" id="CLU_000604_84_3_0"/>
<dbReference type="SUPFAM" id="SSF90123">
    <property type="entry name" value="ABC transporter transmembrane region"/>
    <property type="match status" value="1"/>
</dbReference>
<dbReference type="AlphaFoldDB" id="D2R1B7"/>
<keyword evidence="2" id="KW-0813">Transport</keyword>
<keyword evidence="8 9" id="KW-0472">Membrane</keyword>
<dbReference type="PANTHER" id="PTHR43394:SF1">
    <property type="entry name" value="ATP-BINDING CASSETTE SUB-FAMILY B MEMBER 10, MITOCHONDRIAL"/>
    <property type="match status" value="1"/>
</dbReference>
<evidence type="ECO:0000256" key="6">
    <source>
        <dbReference type="ARBA" id="ARBA00022840"/>
    </source>
</evidence>
<dbReference type="Gene3D" id="1.20.1560.10">
    <property type="entry name" value="ABC transporter type 1, transmembrane domain"/>
    <property type="match status" value="1"/>
</dbReference>
<dbReference type="Gene3D" id="3.40.50.300">
    <property type="entry name" value="P-loop containing nucleotide triphosphate hydrolases"/>
    <property type="match status" value="1"/>
</dbReference>
<dbReference type="eggNOG" id="COG1132">
    <property type="taxonomic scope" value="Bacteria"/>
</dbReference>
<proteinExistence type="predicted"/>
<dbReference type="Pfam" id="PF00664">
    <property type="entry name" value="ABC_membrane"/>
    <property type="match status" value="1"/>
</dbReference>
<feature type="transmembrane region" description="Helical" evidence="9">
    <location>
        <begin position="91"/>
        <end position="111"/>
    </location>
</feature>
<evidence type="ECO:0000256" key="7">
    <source>
        <dbReference type="ARBA" id="ARBA00022989"/>
    </source>
</evidence>
<feature type="transmembrane region" description="Helical" evidence="9">
    <location>
        <begin position="275"/>
        <end position="300"/>
    </location>
</feature>
<dbReference type="SUPFAM" id="SSF52540">
    <property type="entry name" value="P-loop containing nucleoside triphosphate hydrolases"/>
    <property type="match status" value="1"/>
</dbReference>
<evidence type="ECO:0000259" key="11">
    <source>
        <dbReference type="PROSITE" id="PS50929"/>
    </source>
</evidence>
<dbReference type="PROSITE" id="PS00211">
    <property type="entry name" value="ABC_TRANSPORTER_1"/>
    <property type="match status" value="1"/>
</dbReference>
<keyword evidence="6" id="KW-0067">ATP-binding</keyword>
<dbReference type="GO" id="GO:0015421">
    <property type="term" value="F:ABC-type oligopeptide transporter activity"/>
    <property type="evidence" value="ECO:0007669"/>
    <property type="project" value="TreeGrafter"/>
</dbReference>
<dbReference type="OrthoDB" id="9762778at2"/>
<dbReference type="GO" id="GO:0005524">
    <property type="term" value="F:ATP binding"/>
    <property type="evidence" value="ECO:0007669"/>
    <property type="project" value="UniProtKB-KW"/>
</dbReference>